<dbReference type="GO" id="GO:0008270">
    <property type="term" value="F:zinc ion binding"/>
    <property type="evidence" value="ECO:0007669"/>
    <property type="project" value="UniProtKB-KW"/>
</dbReference>
<organism evidence="7 8">
    <name type="scientific">Piloderma croceum (strain F 1598)</name>
    <dbReference type="NCBI Taxonomy" id="765440"/>
    <lineage>
        <taxon>Eukaryota</taxon>
        <taxon>Fungi</taxon>
        <taxon>Dikarya</taxon>
        <taxon>Basidiomycota</taxon>
        <taxon>Agaricomycotina</taxon>
        <taxon>Agaricomycetes</taxon>
        <taxon>Agaricomycetidae</taxon>
        <taxon>Atheliales</taxon>
        <taxon>Atheliaceae</taxon>
        <taxon>Piloderma</taxon>
    </lineage>
</organism>
<gene>
    <name evidence="7" type="ORF">PILCRDRAFT_78276</name>
</gene>
<accession>A0A0C3EU12</accession>
<dbReference type="InterPro" id="IPR027974">
    <property type="entry name" value="DUF4470"/>
</dbReference>
<feature type="region of interest" description="Disordered" evidence="5">
    <location>
        <begin position="1"/>
        <end position="22"/>
    </location>
</feature>
<dbReference type="GO" id="GO:0005634">
    <property type="term" value="C:nucleus"/>
    <property type="evidence" value="ECO:0007669"/>
    <property type="project" value="TreeGrafter"/>
</dbReference>
<dbReference type="Gene3D" id="6.10.140.2220">
    <property type="match status" value="1"/>
</dbReference>
<keyword evidence="2 4" id="KW-0863">Zinc-finger</keyword>
<evidence type="ECO:0000259" key="6">
    <source>
        <dbReference type="PROSITE" id="PS50865"/>
    </source>
</evidence>
<feature type="compositionally biased region" description="Polar residues" evidence="5">
    <location>
        <begin position="1"/>
        <end position="11"/>
    </location>
</feature>
<dbReference type="InterPro" id="IPR002893">
    <property type="entry name" value="Znf_MYND"/>
</dbReference>
<dbReference type="PANTHER" id="PTHR10237:SF14">
    <property type="entry name" value="MYND-TYPE DOMAIN-CONTAINING PROTEIN"/>
    <property type="match status" value="1"/>
</dbReference>
<dbReference type="HOGENOM" id="CLU_018400_1_0_1"/>
<dbReference type="EMBL" id="KN833040">
    <property type="protein sequence ID" value="KIM76000.1"/>
    <property type="molecule type" value="Genomic_DNA"/>
</dbReference>
<dbReference type="InParanoid" id="A0A0C3EU12"/>
<reference evidence="7 8" key="1">
    <citation type="submission" date="2014-04" db="EMBL/GenBank/DDBJ databases">
        <authorList>
            <consortium name="DOE Joint Genome Institute"/>
            <person name="Kuo A."/>
            <person name="Tarkka M."/>
            <person name="Buscot F."/>
            <person name="Kohler A."/>
            <person name="Nagy L.G."/>
            <person name="Floudas D."/>
            <person name="Copeland A."/>
            <person name="Barry K.W."/>
            <person name="Cichocki N."/>
            <person name="Veneault-Fourrey C."/>
            <person name="LaButti K."/>
            <person name="Lindquist E.A."/>
            <person name="Lipzen A."/>
            <person name="Lundell T."/>
            <person name="Morin E."/>
            <person name="Murat C."/>
            <person name="Sun H."/>
            <person name="Tunlid A."/>
            <person name="Henrissat B."/>
            <person name="Grigoriev I.V."/>
            <person name="Hibbett D.S."/>
            <person name="Martin F."/>
            <person name="Nordberg H.P."/>
            <person name="Cantor M.N."/>
            <person name="Hua S.X."/>
        </authorList>
    </citation>
    <scope>NUCLEOTIDE SEQUENCE [LARGE SCALE GENOMIC DNA]</scope>
    <source>
        <strain evidence="7 8">F 1598</strain>
    </source>
</reference>
<dbReference type="InterPro" id="IPR024119">
    <property type="entry name" value="TF_DEAF-1"/>
</dbReference>
<evidence type="ECO:0000256" key="3">
    <source>
        <dbReference type="ARBA" id="ARBA00022833"/>
    </source>
</evidence>
<evidence type="ECO:0000256" key="2">
    <source>
        <dbReference type="ARBA" id="ARBA00022771"/>
    </source>
</evidence>
<name>A0A0C3EU12_PILCF</name>
<keyword evidence="3" id="KW-0862">Zinc</keyword>
<dbReference type="SUPFAM" id="SSF144232">
    <property type="entry name" value="HIT/MYND zinc finger-like"/>
    <property type="match status" value="1"/>
</dbReference>
<dbReference type="PANTHER" id="PTHR10237">
    <property type="entry name" value="DEFORMED EPIDERMAL AUTOREGULATORY FACTOR 1 HOMOLOG SUPPRESSIN"/>
    <property type="match status" value="1"/>
</dbReference>
<reference evidence="8" key="2">
    <citation type="submission" date="2015-01" db="EMBL/GenBank/DDBJ databases">
        <title>Evolutionary Origins and Diversification of the Mycorrhizal Mutualists.</title>
        <authorList>
            <consortium name="DOE Joint Genome Institute"/>
            <consortium name="Mycorrhizal Genomics Consortium"/>
            <person name="Kohler A."/>
            <person name="Kuo A."/>
            <person name="Nagy L.G."/>
            <person name="Floudas D."/>
            <person name="Copeland A."/>
            <person name="Barry K.W."/>
            <person name="Cichocki N."/>
            <person name="Veneault-Fourrey C."/>
            <person name="LaButti K."/>
            <person name="Lindquist E.A."/>
            <person name="Lipzen A."/>
            <person name="Lundell T."/>
            <person name="Morin E."/>
            <person name="Murat C."/>
            <person name="Riley R."/>
            <person name="Ohm R."/>
            <person name="Sun H."/>
            <person name="Tunlid A."/>
            <person name="Henrissat B."/>
            <person name="Grigoriev I.V."/>
            <person name="Hibbett D.S."/>
            <person name="Martin F."/>
        </authorList>
    </citation>
    <scope>NUCLEOTIDE SEQUENCE [LARGE SCALE GENOMIC DNA]</scope>
    <source>
        <strain evidence="8">F 1598</strain>
    </source>
</reference>
<evidence type="ECO:0000313" key="7">
    <source>
        <dbReference type="EMBL" id="KIM76000.1"/>
    </source>
</evidence>
<dbReference type="Pfam" id="PF14737">
    <property type="entry name" value="DUF4470"/>
    <property type="match status" value="1"/>
</dbReference>
<evidence type="ECO:0000256" key="5">
    <source>
        <dbReference type="SAM" id="MobiDB-lite"/>
    </source>
</evidence>
<dbReference type="Proteomes" id="UP000054166">
    <property type="component" value="Unassembled WGS sequence"/>
</dbReference>
<dbReference type="OrthoDB" id="5282002at2759"/>
<dbReference type="Pfam" id="PF01753">
    <property type="entry name" value="zf-MYND"/>
    <property type="match status" value="1"/>
</dbReference>
<evidence type="ECO:0000256" key="4">
    <source>
        <dbReference type="PROSITE-ProRule" id="PRU00134"/>
    </source>
</evidence>
<keyword evidence="8" id="KW-1185">Reference proteome</keyword>
<keyword evidence="1" id="KW-0479">Metal-binding</keyword>
<evidence type="ECO:0000313" key="8">
    <source>
        <dbReference type="Proteomes" id="UP000054166"/>
    </source>
</evidence>
<sequence>MVKNDSGSHISGTLLPGCQNESDPLRDQAIERTQRDIQWLVEKHGLEDTFLDWAQKHVSLDMDDNKPLSRLPCANVNATKNWKCPNNGTSACSGCRLVSYCSKACQRIHWRVHKQDCQDPICSSDWLPAWANEGRPPSFMQKEEGEDWLKSANKEKEFALGLHLWGNVPAVDTLNLSKNEGSNTANNDFALAYVASGDLRNVVRTINELPSDYSGHLTILLNDREPLVVIRNILLLIILGTIEDSVQAAEVALHFWYSAFVPMVHGSIVARIVIKLLERVNGHSFSMDLGKNSIVTGILSTSTLANLAMMSKSILPIGDASNEIRRIKFEPSRIDRHHCAYCRLEPSHRLASLEFRRFGIVLPFGAANNLFNSTNTFLFSAQGRWLQDDMATPLESWKIEDVIKAGKGHGAQRADLYGCLYFYLSDQLRLFSDRLKKCQVTFRMFDRDARELARDVRSGAFEHHGLPKTAHFDRIDVSNIIDTEYVGIPNVLADWASLLNTTNRHSTLLGYSMNWVPKEPNAQPGEKEMERLTTQLFTMGKINRNMHPGVVLALLKYYTAIYDNSTAFHDHLRKQGTEEAARKAGVKLKSKHTIVPHRICAPLDAPSNALPLFPTDESWYLNVRAFFVYYSRSRSTSCI</sequence>
<dbReference type="AlphaFoldDB" id="A0A0C3EU12"/>
<dbReference type="PROSITE" id="PS50865">
    <property type="entry name" value="ZF_MYND_2"/>
    <property type="match status" value="1"/>
</dbReference>
<dbReference type="STRING" id="765440.A0A0C3EU12"/>
<dbReference type="GO" id="GO:0000981">
    <property type="term" value="F:DNA-binding transcription factor activity, RNA polymerase II-specific"/>
    <property type="evidence" value="ECO:0007669"/>
    <property type="project" value="TreeGrafter"/>
</dbReference>
<proteinExistence type="predicted"/>
<protein>
    <recommendedName>
        <fullName evidence="6">MYND-type domain-containing protein</fullName>
    </recommendedName>
</protein>
<feature type="domain" description="MYND-type" evidence="6">
    <location>
        <begin position="73"/>
        <end position="117"/>
    </location>
</feature>
<evidence type="ECO:0000256" key="1">
    <source>
        <dbReference type="ARBA" id="ARBA00022723"/>
    </source>
</evidence>